<evidence type="ECO:0000256" key="2">
    <source>
        <dbReference type="ARBA" id="ARBA00022525"/>
    </source>
</evidence>
<evidence type="ECO:0000256" key="1">
    <source>
        <dbReference type="ARBA" id="ARBA00004613"/>
    </source>
</evidence>
<feature type="disulfide bond" evidence="7">
    <location>
        <begin position="1151"/>
        <end position="1215"/>
    </location>
</feature>
<feature type="disulfide bond" evidence="7">
    <location>
        <begin position="635"/>
        <end position="645"/>
    </location>
</feature>
<sequence>SVFVLHSLSPKGTGLQLVNGRHRCEGRVQLYYEGYLGTVCDDSWDLSDAQVVCRQLGCGHAISAPGSAYFGQGSGSILLDDVRCQGNEAALWHCSHNGWERHNCGHHEDAGVVCSGTGLQLVNGRHRCEGRVQLYYEGHLGTVCDDLWDLSDAQVVCRQLGCGHAISAPGSAYFGQGSGSILLDDVRCQGNEAALWHCSHNGWGRHNCRHHEDAGVICSAHQVTLPSATHRAPLCSQSLLYYEGHLGTVCDDLWDLSDAQVVCRQLGCGHAISAPGSAYFGQGSGSILLDNMQCQGNEAALWHCSHNGWGRHNCRHHEDAGVICSGVTSTTETSYPVPEILLTETSSPLETSTPGVRLQLVNGRHVCEGRVEVLDGFHWGTVCDDAWGLRDAQVVCRQLGCGPAIAAPGNARFGAGTGRILLDNVQCRGDEASLLHCQHNGWGLHNCRHGEDASVICAEPSLRLVDGQNRCQGRVEVFYNGAWGTVCDDSWDMSDADVVCSQLGCGRATDAVGAAQFGEGTGEILLDEVQCQGNEAVLWQCSHDGWLITDCLHMEDAGVICADLSLRLVNGRNRCEGRVEVYYQGSWGTICDDSWDLQDAQVVCSQLGCGRALSAPGNANFNQGSGEILLDDVQCKGNEAYLWECPSRGWSIHNCAHVEDAGVVCSEVSMRLINGRNRCEGRVEVYYKGSWGTVCDDFWDIHDAQVVCRQLGCGDALSALGKAHFNPGSGDIFLDDVQCHGNESYLWECSHRGWSTHNCGHREDASVRCSEASLRLESGGNRCEGRVEIFYKGHWGTVCDDWWDISDAQVVCRQLGCGQPVSAPGAAHFGEGSEVILLDDVQCRGNEAYVWECSHNGWSKHNCDHNEDASVVCSVDFLGNSVAIPRPQSASLLCEPEDQPQLRLASGGDRCAGRVEVYHNGEWGTVCDDSFDMNSASVACRQLNCGEAVSSLGWAYFGPGQGNILLHDVQCTGTESHLWDCPHAGWNKSDCGHNEDVSVICSADALSLRLTDGDSRCSGRVELYYNGSWGTVCDDAWDLEDAEVVCRQLGCGEPLLAVPEAQFGQGSGNILLDEVQCRGDEESLWECSHRGIAVHNCQPKEDAGVICSGTRALTMCFLLLFQELSMRLVNGDNECSGRLEVFHNGSWGTICDDNWDINSAQVVCKELGCGDAVSAKNDAFFGEGTGDILLDDVKCTGDESFLVQCSHTEMGTHDCYHKEDAGVVCTG</sequence>
<evidence type="ECO:0000256" key="3">
    <source>
        <dbReference type="ARBA" id="ARBA00022729"/>
    </source>
</evidence>
<feature type="disulfide bond" evidence="7">
    <location>
        <begin position="53"/>
        <end position="114"/>
    </location>
</feature>
<feature type="domain" description="SRCR" evidence="8">
    <location>
        <begin position="774"/>
        <end position="874"/>
    </location>
</feature>
<dbReference type="Proteomes" id="UP000613066">
    <property type="component" value="Unassembled WGS sequence"/>
</dbReference>
<dbReference type="PRINTS" id="PR00258">
    <property type="entry name" value="SPERACTRCPTR"/>
</dbReference>
<feature type="disulfide bond" evidence="7">
    <location>
        <begin position="500"/>
        <end position="561"/>
    </location>
</feature>
<feature type="disulfide bond" evidence="7">
    <location>
        <begin position="695"/>
        <end position="759"/>
    </location>
</feature>
<keyword evidence="5 7" id="KW-1015">Disulfide bond</keyword>
<feature type="domain" description="SRCR" evidence="8">
    <location>
        <begin position="119"/>
        <end position="219"/>
    </location>
</feature>
<feature type="disulfide bond" evidence="7">
    <location>
        <begin position="250"/>
        <end position="314"/>
    </location>
</feature>
<reference evidence="9" key="1">
    <citation type="submission" date="2019-09" db="EMBL/GenBank/DDBJ databases">
        <title>Bird 10,000 Genomes (B10K) Project - Family phase.</title>
        <authorList>
            <person name="Zhang G."/>
        </authorList>
    </citation>
    <scope>NUCLEOTIDE SEQUENCE</scope>
    <source>
        <strain evidence="9">B10K-DU-001-08</strain>
        <tissue evidence="9">Muscle</tissue>
    </source>
</reference>
<dbReference type="FunFam" id="3.10.250.10:FF:000001">
    <property type="entry name" value="Lysyl oxidase 4 isoform X1"/>
    <property type="match status" value="1"/>
</dbReference>
<dbReference type="AlphaFoldDB" id="A0A851NZV8"/>
<feature type="disulfide bond" evidence="7">
    <location>
        <begin position="843"/>
        <end position="853"/>
    </location>
</feature>
<organism evidence="9 10">
    <name type="scientific">Penelope pileata</name>
    <dbReference type="NCBI Taxonomy" id="1118817"/>
    <lineage>
        <taxon>Eukaryota</taxon>
        <taxon>Metazoa</taxon>
        <taxon>Chordata</taxon>
        <taxon>Craniata</taxon>
        <taxon>Vertebrata</taxon>
        <taxon>Euteleostomi</taxon>
        <taxon>Archelosauria</taxon>
        <taxon>Archosauria</taxon>
        <taxon>Dinosauria</taxon>
        <taxon>Saurischia</taxon>
        <taxon>Theropoda</taxon>
        <taxon>Coelurosauria</taxon>
        <taxon>Aves</taxon>
        <taxon>Neognathae</taxon>
        <taxon>Galloanserae</taxon>
        <taxon>Galliformes</taxon>
        <taxon>Cracidae</taxon>
        <taxon>Penelope</taxon>
    </lineage>
</organism>
<feature type="disulfide bond" evidence="7">
    <location>
        <begin position="739"/>
        <end position="749"/>
    </location>
</feature>
<feature type="disulfide bond" evidence="7">
    <location>
        <begin position="40"/>
        <end position="104"/>
    </location>
</feature>
<feature type="disulfide bond" evidence="7">
    <location>
        <begin position="708"/>
        <end position="769"/>
    </location>
</feature>
<dbReference type="SUPFAM" id="SSF56487">
    <property type="entry name" value="SRCR-like"/>
    <property type="match status" value="11"/>
</dbReference>
<feature type="domain" description="SRCR" evidence="8">
    <location>
        <begin position="15"/>
        <end position="115"/>
    </location>
</feature>
<dbReference type="PROSITE" id="PS50287">
    <property type="entry name" value="SRCR_2"/>
    <property type="match status" value="11"/>
</dbReference>
<dbReference type="SMART" id="SM00202">
    <property type="entry name" value="SR"/>
    <property type="match status" value="11"/>
</dbReference>
<feature type="disulfide bond" evidence="7">
    <location>
        <begin position="591"/>
        <end position="655"/>
    </location>
</feature>
<dbReference type="GO" id="GO:0016020">
    <property type="term" value="C:membrane"/>
    <property type="evidence" value="ECO:0007669"/>
    <property type="project" value="InterPro"/>
</dbReference>
<dbReference type="Gene3D" id="3.10.250.10">
    <property type="entry name" value="SRCR-like domain"/>
    <property type="match status" value="11"/>
</dbReference>
<feature type="disulfide bond" evidence="7">
    <location>
        <begin position="84"/>
        <end position="94"/>
    </location>
</feature>
<feature type="disulfide bond" evidence="7">
    <location>
        <begin position="927"/>
        <end position="991"/>
    </location>
</feature>
<name>A0A851NZV8_9GALL</name>
<dbReference type="PANTHER" id="PTHR19331:SF22">
    <property type="entry name" value="DELETED IN MALIGNANT BRAIN TUMORS 1 PROTEIN"/>
    <property type="match status" value="1"/>
</dbReference>
<feature type="domain" description="SRCR" evidence="8">
    <location>
        <begin position="566"/>
        <end position="666"/>
    </location>
</feature>
<gene>
    <name evidence="9" type="primary">Dmbt1_1</name>
    <name evidence="9" type="ORF">PENPIL_R01554</name>
</gene>
<dbReference type="FunFam" id="3.10.250.10:FF:000002">
    <property type="entry name" value="Scavenger receptor cysteine-rich type 1 protein M130"/>
    <property type="match status" value="1"/>
</dbReference>
<protein>
    <submittedName>
        <fullName evidence="9">DMBT1 protein</fullName>
    </submittedName>
</protein>
<feature type="disulfide bond" evidence="7">
    <location>
        <begin position="427"/>
        <end position="437"/>
    </location>
</feature>
<dbReference type="InterPro" id="IPR001190">
    <property type="entry name" value="SRCR"/>
</dbReference>
<dbReference type="FunFam" id="3.10.250.10:FF:000006">
    <property type="entry name" value="neurotrypsin isoform X2"/>
    <property type="match status" value="2"/>
</dbReference>
<dbReference type="FunFam" id="3.10.250.10:FF:000003">
    <property type="entry name" value="Deleted in malignant brain tumors 1"/>
    <property type="match status" value="7"/>
</dbReference>
<feature type="disulfide bond" evidence="7">
    <location>
        <begin position="1046"/>
        <end position="1107"/>
    </location>
</feature>
<feature type="disulfide bond" evidence="7">
    <location>
        <begin position="157"/>
        <end position="218"/>
    </location>
</feature>
<accession>A0A851NZV8</accession>
<comment type="subcellular location">
    <subcellularLocation>
        <location evidence="1">Secreted</location>
    </subcellularLocation>
</comment>
<feature type="disulfide bond" evidence="7">
    <location>
        <begin position="940"/>
        <end position="1001"/>
    </location>
</feature>
<feature type="disulfide bond" evidence="7">
    <location>
        <begin position="1077"/>
        <end position="1087"/>
    </location>
</feature>
<feature type="disulfide bond" evidence="7">
    <location>
        <begin position="604"/>
        <end position="665"/>
    </location>
</feature>
<feature type="non-terminal residue" evidence="9">
    <location>
        <position position="1227"/>
    </location>
</feature>
<evidence type="ECO:0000256" key="7">
    <source>
        <dbReference type="PROSITE-ProRule" id="PRU00196"/>
    </source>
</evidence>
<comment type="caution">
    <text evidence="9">The sequence shown here is derived from an EMBL/GenBank/DDBJ whole genome shotgun (WGS) entry which is preliminary data.</text>
</comment>
<keyword evidence="6" id="KW-0325">Glycoprotein</keyword>
<feature type="disulfide bond" evidence="7">
    <location>
        <begin position="294"/>
        <end position="304"/>
    </location>
</feature>
<evidence type="ECO:0000256" key="5">
    <source>
        <dbReference type="ARBA" id="ARBA00023157"/>
    </source>
</evidence>
<feature type="domain" description="SRCR" evidence="8">
    <location>
        <begin position="358"/>
        <end position="458"/>
    </location>
</feature>
<dbReference type="EMBL" id="WBMW01003125">
    <property type="protein sequence ID" value="NXC44285.1"/>
    <property type="molecule type" value="Genomic_DNA"/>
</dbReference>
<feature type="domain" description="SRCR" evidence="8">
    <location>
        <begin position="223"/>
        <end position="325"/>
    </location>
</feature>
<feature type="disulfide bond" evidence="7">
    <location>
        <begin position="812"/>
        <end position="873"/>
    </location>
</feature>
<keyword evidence="3" id="KW-0732">Signal</keyword>
<evidence type="ECO:0000313" key="10">
    <source>
        <dbReference type="Proteomes" id="UP000613066"/>
    </source>
</evidence>
<feature type="disulfide bond" evidence="7">
    <location>
        <begin position="144"/>
        <end position="208"/>
    </location>
</feature>
<feature type="disulfide bond" evidence="7">
    <location>
        <begin position="263"/>
        <end position="324"/>
    </location>
</feature>
<feature type="domain" description="SRCR" evidence="8">
    <location>
        <begin position="902"/>
        <end position="1002"/>
    </location>
</feature>
<feature type="disulfide bond" evidence="7">
    <location>
        <begin position="396"/>
        <end position="457"/>
    </location>
</feature>
<feature type="disulfide bond" evidence="7">
    <location>
        <begin position="1164"/>
        <end position="1225"/>
    </location>
</feature>
<feature type="disulfide bond" evidence="7">
    <location>
        <begin position="1195"/>
        <end position="1205"/>
    </location>
</feature>
<feature type="domain" description="SRCR" evidence="8">
    <location>
        <begin position="670"/>
        <end position="770"/>
    </location>
</feature>
<feature type="domain" description="SRCR" evidence="8">
    <location>
        <begin position="1008"/>
        <end position="1108"/>
    </location>
</feature>
<dbReference type="OrthoDB" id="536948at2759"/>
<keyword evidence="4" id="KW-0677">Repeat</keyword>
<dbReference type="InterPro" id="IPR036772">
    <property type="entry name" value="SRCR-like_dom_sf"/>
</dbReference>
<dbReference type="PANTHER" id="PTHR19331">
    <property type="entry name" value="SCAVENGER RECEPTOR DOMAIN-CONTAINING"/>
    <property type="match status" value="1"/>
</dbReference>
<evidence type="ECO:0000259" key="8">
    <source>
        <dbReference type="PROSITE" id="PS50287"/>
    </source>
</evidence>
<feature type="disulfide bond" evidence="7">
    <location>
        <begin position="383"/>
        <end position="447"/>
    </location>
</feature>
<proteinExistence type="predicted"/>
<feature type="disulfide bond" evidence="7">
    <location>
        <begin position="188"/>
        <end position="198"/>
    </location>
</feature>
<feature type="domain" description="SRCR" evidence="8">
    <location>
        <begin position="462"/>
        <end position="562"/>
    </location>
</feature>
<keyword evidence="2" id="KW-0964">Secreted</keyword>
<evidence type="ECO:0000256" key="4">
    <source>
        <dbReference type="ARBA" id="ARBA00022737"/>
    </source>
</evidence>
<feature type="disulfide bond" evidence="7">
    <location>
        <begin position="531"/>
        <end position="541"/>
    </location>
</feature>
<feature type="disulfide bond" evidence="7">
    <location>
        <begin position="799"/>
        <end position="863"/>
    </location>
</feature>
<evidence type="ECO:0000313" key="9">
    <source>
        <dbReference type="EMBL" id="NXC44285.1"/>
    </source>
</evidence>
<feature type="non-terminal residue" evidence="9">
    <location>
        <position position="1"/>
    </location>
</feature>
<feature type="disulfide bond" evidence="7">
    <location>
        <begin position="487"/>
        <end position="551"/>
    </location>
</feature>
<keyword evidence="10" id="KW-1185">Reference proteome</keyword>
<evidence type="ECO:0000256" key="6">
    <source>
        <dbReference type="ARBA" id="ARBA00023180"/>
    </source>
</evidence>
<feature type="domain" description="SRCR" evidence="8">
    <location>
        <begin position="1126"/>
        <end position="1226"/>
    </location>
</feature>
<feature type="disulfide bond" evidence="7">
    <location>
        <begin position="971"/>
        <end position="981"/>
    </location>
</feature>
<feature type="disulfide bond" evidence="7">
    <location>
        <begin position="1033"/>
        <end position="1097"/>
    </location>
</feature>
<dbReference type="PROSITE" id="PS00420">
    <property type="entry name" value="SRCR_1"/>
    <property type="match status" value="7"/>
</dbReference>
<dbReference type="Pfam" id="PF00530">
    <property type="entry name" value="SRCR"/>
    <property type="match status" value="11"/>
</dbReference>